<proteinExistence type="predicted"/>
<comment type="caution">
    <text evidence="1">The sequence shown here is derived from an EMBL/GenBank/DDBJ whole genome shotgun (WGS) entry which is preliminary data.</text>
</comment>
<accession>A0A317SJD7</accession>
<organism evidence="1 2">
    <name type="scientific">Tuber magnatum</name>
    <name type="common">white Piedmont truffle</name>
    <dbReference type="NCBI Taxonomy" id="42249"/>
    <lineage>
        <taxon>Eukaryota</taxon>
        <taxon>Fungi</taxon>
        <taxon>Dikarya</taxon>
        <taxon>Ascomycota</taxon>
        <taxon>Pezizomycotina</taxon>
        <taxon>Pezizomycetes</taxon>
        <taxon>Pezizales</taxon>
        <taxon>Tuberaceae</taxon>
        <taxon>Tuber</taxon>
    </lineage>
</organism>
<sequence length="165" mass="18716">MLAPKTQELPENLTAVAIGIHTLHKALKMSHCIVLRYKALLWSDQNYGFIPRTASRTPYHTLAFNPSPTNTKTIPRAQPPTGNFPNPHGNLANLPSRPAMFERPHITKPRKYAMQEVNQTRRQSVRNKSRVPQQRGKLFGTNFMKLEQNSQQSGALLEIIKVEPL</sequence>
<evidence type="ECO:0000313" key="2">
    <source>
        <dbReference type="Proteomes" id="UP000246991"/>
    </source>
</evidence>
<evidence type="ECO:0000313" key="1">
    <source>
        <dbReference type="EMBL" id="PWW73586.1"/>
    </source>
</evidence>
<protein>
    <submittedName>
        <fullName evidence="1">Uncharacterized protein</fullName>
    </submittedName>
</protein>
<keyword evidence="2" id="KW-1185">Reference proteome</keyword>
<dbReference type="AlphaFoldDB" id="A0A317SJD7"/>
<dbReference type="EMBL" id="PYWC01000077">
    <property type="protein sequence ID" value="PWW73586.1"/>
    <property type="molecule type" value="Genomic_DNA"/>
</dbReference>
<gene>
    <name evidence="1" type="ORF">C7212DRAFT_346870</name>
</gene>
<reference evidence="1 2" key="1">
    <citation type="submission" date="2018-03" db="EMBL/GenBank/DDBJ databases">
        <title>Genomes of Pezizomycetes fungi and the evolution of truffles.</title>
        <authorList>
            <person name="Murat C."/>
            <person name="Payen T."/>
            <person name="Noel B."/>
            <person name="Kuo A."/>
            <person name="Martin F.M."/>
        </authorList>
    </citation>
    <scope>NUCLEOTIDE SEQUENCE [LARGE SCALE GENOMIC DNA]</scope>
    <source>
        <strain evidence="1">091103-1</strain>
    </source>
</reference>
<name>A0A317SJD7_9PEZI</name>
<dbReference type="Proteomes" id="UP000246991">
    <property type="component" value="Unassembled WGS sequence"/>
</dbReference>